<dbReference type="PROSITE" id="PS00018">
    <property type="entry name" value="EF_HAND_1"/>
    <property type="match status" value="2"/>
</dbReference>
<feature type="compositionally biased region" description="Polar residues" evidence="5">
    <location>
        <begin position="560"/>
        <end position="579"/>
    </location>
</feature>
<organism evidence="7 9">
    <name type="scientific">Didymodactylos carnosus</name>
    <dbReference type="NCBI Taxonomy" id="1234261"/>
    <lineage>
        <taxon>Eukaryota</taxon>
        <taxon>Metazoa</taxon>
        <taxon>Spiralia</taxon>
        <taxon>Gnathifera</taxon>
        <taxon>Rotifera</taxon>
        <taxon>Eurotatoria</taxon>
        <taxon>Bdelloidea</taxon>
        <taxon>Philodinida</taxon>
        <taxon>Philodinidae</taxon>
        <taxon>Didymodactylos</taxon>
    </lineage>
</organism>
<comment type="caution">
    <text evidence="7">The sequence shown here is derived from an EMBL/GenBank/DDBJ whole genome shotgun (WGS) entry which is preliminary data.</text>
</comment>
<feature type="domain" description="EF-hand" evidence="6">
    <location>
        <begin position="1118"/>
        <end position="1153"/>
    </location>
</feature>
<feature type="compositionally biased region" description="Polar residues" evidence="5">
    <location>
        <begin position="668"/>
        <end position="692"/>
    </location>
</feature>
<feature type="region of interest" description="Disordered" evidence="5">
    <location>
        <begin position="967"/>
        <end position="1028"/>
    </location>
</feature>
<feature type="compositionally biased region" description="Polar residues" evidence="5">
    <location>
        <begin position="719"/>
        <end position="734"/>
    </location>
</feature>
<evidence type="ECO:0000259" key="6">
    <source>
        <dbReference type="PROSITE" id="PS50222"/>
    </source>
</evidence>
<dbReference type="GO" id="GO:0005509">
    <property type="term" value="F:calcium ion binding"/>
    <property type="evidence" value="ECO:0007669"/>
    <property type="project" value="InterPro"/>
</dbReference>
<accession>A0A813TLD9</accession>
<evidence type="ECO:0000256" key="5">
    <source>
        <dbReference type="SAM" id="MobiDB-lite"/>
    </source>
</evidence>
<dbReference type="Proteomes" id="UP000663829">
    <property type="component" value="Unassembled WGS sequence"/>
</dbReference>
<feature type="compositionally biased region" description="Basic and acidic residues" evidence="5">
    <location>
        <begin position="652"/>
        <end position="667"/>
    </location>
</feature>
<feature type="compositionally biased region" description="Polar residues" evidence="5">
    <location>
        <begin position="999"/>
        <end position="1014"/>
    </location>
</feature>
<name>A0A813TLD9_9BILA</name>
<dbReference type="Proteomes" id="UP000681722">
    <property type="component" value="Unassembled WGS sequence"/>
</dbReference>
<dbReference type="OrthoDB" id="10041510at2759"/>
<feature type="region of interest" description="Disordered" evidence="5">
    <location>
        <begin position="518"/>
        <end position="851"/>
    </location>
</feature>
<feature type="compositionally biased region" description="Acidic residues" evidence="5">
    <location>
        <begin position="537"/>
        <end position="547"/>
    </location>
</feature>
<feature type="compositionally biased region" description="Basic and acidic residues" evidence="5">
    <location>
        <begin position="612"/>
        <end position="624"/>
    </location>
</feature>
<evidence type="ECO:0000313" key="7">
    <source>
        <dbReference type="EMBL" id="CAF0816184.1"/>
    </source>
</evidence>
<evidence type="ECO:0000256" key="3">
    <source>
        <dbReference type="ARBA" id="ARBA00022837"/>
    </source>
</evidence>
<dbReference type="Gene3D" id="1.10.238.10">
    <property type="entry name" value="EF-hand"/>
    <property type="match status" value="2"/>
</dbReference>
<gene>
    <name evidence="7" type="ORF">GPM918_LOCUS4298</name>
    <name evidence="8" type="ORF">SRO942_LOCUS4299</name>
</gene>
<dbReference type="SMART" id="SM00054">
    <property type="entry name" value="EFh"/>
    <property type="match status" value="3"/>
</dbReference>
<dbReference type="InterPro" id="IPR002048">
    <property type="entry name" value="EF_hand_dom"/>
</dbReference>
<dbReference type="InterPro" id="IPR011992">
    <property type="entry name" value="EF-hand-dom_pair"/>
</dbReference>
<feature type="region of interest" description="Disordered" evidence="5">
    <location>
        <begin position="391"/>
        <end position="496"/>
    </location>
</feature>
<feature type="compositionally biased region" description="Polar residues" evidence="5">
    <location>
        <begin position="752"/>
        <end position="794"/>
    </location>
</feature>
<evidence type="ECO:0000256" key="4">
    <source>
        <dbReference type="SAM" id="Coils"/>
    </source>
</evidence>
<feature type="coiled-coil region" evidence="4">
    <location>
        <begin position="164"/>
        <end position="219"/>
    </location>
</feature>
<keyword evidence="4" id="KW-0175">Coiled coil</keyword>
<keyword evidence="9" id="KW-1185">Reference proteome</keyword>
<feature type="compositionally biased region" description="Polar residues" evidence="5">
    <location>
        <begin position="448"/>
        <end position="463"/>
    </location>
</feature>
<dbReference type="EMBL" id="CAJNOQ010000573">
    <property type="protein sequence ID" value="CAF0816184.1"/>
    <property type="molecule type" value="Genomic_DNA"/>
</dbReference>
<keyword evidence="3" id="KW-0106">Calcium</keyword>
<feature type="compositionally biased region" description="Basic and acidic residues" evidence="5">
    <location>
        <begin position="826"/>
        <end position="851"/>
    </location>
</feature>
<dbReference type="PROSITE" id="PS50222">
    <property type="entry name" value="EF_HAND_2"/>
    <property type="match status" value="3"/>
</dbReference>
<dbReference type="InterPro" id="IPR018247">
    <property type="entry name" value="EF_Hand_1_Ca_BS"/>
</dbReference>
<sequence length="1453" mass="167647">MSHREAINEQLLSNQIDDVVNRAERSRLSYNQQTDEFRQLNHDLQAYLGDIRTIDDENRQKIDNIEHLRNEYVSTIENLLKKLPADFHVNSILLNDAVLDRYRHKSKAKRLQMEKDELKQRIGFLLQNEKDQHKVLTNLGKQERFVKQEFSKLNEQMKSLLIYVENEKQQNRQAMEKLDNLLIQLEKSSIDKAKTQYEIQTLKEEVKLMQTTREFLNEERDNIITIQTDANEFMLSRLNDSILRIREDFNVLNQLQLKQLENEYKQMLRIVEVSVNDTLDDGSTASATVLHQRRQAKFEELHEEASLTQQELSTLSDYNQTLVDKVNQMETSLLKIQNERLQSLQEKDLEVERNKNELQQLYEKLNNLAEYDRNLKFELTLYRGVLESEYRRRQQPVPPLPQQQTTLTRTRVGFGTTESETTPPLLLRSSSISSKTTTLSPTIGDKSPWSTLHSSTSNNQQTPIEVESSRISTSSSLGDENQTTQEKEQSPLDTQGAVNDLEADLKVLEKTINDAYEQQTKKSPIASSSKSSTSTIDDQDGTEEQNIDTESFRDQKMESYLTSSKTEQNLESPVKTETINDYKFSPIAKENDPLTIRDIVQNKTSPPSSPKPKNEQSEGKEENVKSYSVDMRTSYNQEQERSTPQSPPETPTDDKEQFSSSKSEDLSKTASSNEQKQQQIESSVPQSPNNEKQLIFSGSDDAPSKTIVSNESLIKKNEQQSLTSSEQQANTSARNSREDVFTSGKEDHNPYKVQQSSDTNTSTTGIFQSISTSQHESTNIDDTISDVSQTSTSNTRERHSSSPHRNYSYRDRLTVDNDSMDSMEIDADKQKEDMPKTSSMDDKQSDNNKSEADLLMTSALFEKPQYNDEKFNMLNVNEEKGNFSSVSHFDHQVAPVIGTTDQIEKTVKSAHFPPQSIQSESNSNELDSFGYQREEKHYTEEEGAQRSSSLGDSLEDVSKSWLDTSQTVQHTNDLQHSTDDEYDSQQKRSNRSSDDTELNENQQIMKKLSSQSPPKHQLLESSEEKTDVNDEDNIGLTLEAIRNIFRDLTNDDNIVEINDELPKRLLSRLKMRNHLLQTLFEGVLVKYIAEAASDRERPDTLNWNEFRDILFPILTGHYMDRHVRKLFELFDTSKDGYLSKGEIGDLLRLMQIDNPNSTANNIIQQFDGDNDGYLSVDELISAIQELDSTKGNYLSNEVTNESWWSEFNDDDDEEQYIQQISLHVPVLHDNDQQQQQQELLSSNDLLERIKPSTQQQQQQINFNEDIDEKDRMQSLGRLYKDLGADINTAELEVTDLLANQLANRIKLKDENVQNILRTKLQIYFESKKTSDRTDNKPTITWDDFCDVLFPITSGRFTNKDIELWFKLFDSDNNGYLTKEQITNLIYLLQIKNPENTVDRLLLYDDNKRLSVQELIIAMNVDATSQQIITENEQDKRKQVYNTSWLRWLWSGIF</sequence>
<evidence type="ECO:0000256" key="2">
    <source>
        <dbReference type="ARBA" id="ARBA00022737"/>
    </source>
</evidence>
<dbReference type="PANTHER" id="PTHR45942">
    <property type="entry name" value="PROTEIN PHOSPATASE 3 REGULATORY SUBUNIT B ALPHA ISOFORM TYPE 1"/>
    <property type="match status" value="1"/>
</dbReference>
<reference evidence="7" key="1">
    <citation type="submission" date="2021-02" db="EMBL/GenBank/DDBJ databases">
        <authorList>
            <person name="Nowell W R."/>
        </authorList>
    </citation>
    <scope>NUCLEOTIDE SEQUENCE</scope>
</reference>
<feature type="compositionally biased region" description="Low complexity" evidence="5">
    <location>
        <begin position="402"/>
        <end position="442"/>
    </location>
</feature>
<feature type="coiled-coil region" evidence="4">
    <location>
        <begin position="51"/>
        <end position="128"/>
    </location>
</feature>
<dbReference type="Pfam" id="PF13499">
    <property type="entry name" value="EF-hand_7"/>
    <property type="match status" value="1"/>
</dbReference>
<feature type="compositionally biased region" description="Basic and acidic residues" evidence="5">
    <location>
        <begin position="735"/>
        <end position="750"/>
    </location>
</feature>
<keyword evidence="1" id="KW-0479">Metal-binding</keyword>
<feature type="coiled-coil region" evidence="4">
    <location>
        <begin position="319"/>
        <end position="371"/>
    </location>
</feature>
<keyword evidence="2" id="KW-0677">Repeat</keyword>
<evidence type="ECO:0000256" key="1">
    <source>
        <dbReference type="ARBA" id="ARBA00022723"/>
    </source>
</evidence>
<feature type="domain" description="EF-hand" evidence="6">
    <location>
        <begin position="1154"/>
        <end position="1189"/>
    </location>
</feature>
<dbReference type="CDD" id="cd00051">
    <property type="entry name" value="EFh"/>
    <property type="match status" value="1"/>
</dbReference>
<feature type="compositionally biased region" description="Low complexity" evidence="5">
    <location>
        <begin position="521"/>
        <end position="535"/>
    </location>
</feature>
<dbReference type="SUPFAM" id="SSF47473">
    <property type="entry name" value="EF-hand"/>
    <property type="match status" value="2"/>
</dbReference>
<feature type="domain" description="EF-hand" evidence="6">
    <location>
        <begin position="1356"/>
        <end position="1391"/>
    </location>
</feature>
<dbReference type="EMBL" id="CAJOBC010000573">
    <property type="protein sequence ID" value="CAF3602274.1"/>
    <property type="molecule type" value="Genomic_DNA"/>
</dbReference>
<evidence type="ECO:0000313" key="8">
    <source>
        <dbReference type="EMBL" id="CAF3602274.1"/>
    </source>
</evidence>
<evidence type="ECO:0000313" key="9">
    <source>
        <dbReference type="Proteomes" id="UP000663829"/>
    </source>
</evidence>
<proteinExistence type="predicted"/>
<protein>
    <recommendedName>
        <fullName evidence="6">EF-hand domain-containing protein</fullName>
    </recommendedName>
</protein>